<dbReference type="InterPro" id="IPR040170">
    <property type="entry name" value="Cytosol_ACT"/>
</dbReference>
<dbReference type="GO" id="GO:0005829">
    <property type="term" value="C:cytosol"/>
    <property type="evidence" value="ECO:0007669"/>
    <property type="project" value="TreeGrafter"/>
</dbReference>
<comment type="similarity">
    <text evidence="1">Belongs to the acyl coenzyme A hydrolase family.</text>
</comment>
<dbReference type="SUPFAM" id="SSF54637">
    <property type="entry name" value="Thioesterase/thiol ester dehydrase-isomerase"/>
    <property type="match status" value="1"/>
</dbReference>
<organism evidence="5 6">
    <name type="scientific">Candidatus Sulfomarinibacter kjeldsenii</name>
    <dbReference type="NCBI Taxonomy" id="2885994"/>
    <lineage>
        <taxon>Bacteria</taxon>
        <taxon>Pseudomonadati</taxon>
        <taxon>Acidobacteriota</taxon>
        <taxon>Thermoanaerobaculia</taxon>
        <taxon>Thermoanaerobaculales</taxon>
        <taxon>Candidatus Sulfomarinibacteraceae</taxon>
        <taxon>Candidatus Sulfomarinibacter</taxon>
    </lineage>
</organism>
<dbReference type="Pfam" id="PF03061">
    <property type="entry name" value="4HBT"/>
    <property type="match status" value="1"/>
</dbReference>
<evidence type="ECO:0000256" key="1">
    <source>
        <dbReference type="ARBA" id="ARBA00010458"/>
    </source>
</evidence>
<dbReference type="GO" id="GO:0006637">
    <property type="term" value="P:acyl-CoA metabolic process"/>
    <property type="evidence" value="ECO:0007669"/>
    <property type="project" value="TreeGrafter"/>
</dbReference>
<protein>
    <submittedName>
        <fullName evidence="5">Acyl-CoA thioesterase</fullName>
    </submittedName>
</protein>
<dbReference type="GO" id="GO:0052816">
    <property type="term" value="F:long-chain fatty acyl-CoA hydrolase activity"/>
    <property type="evidence" value="ECO:0007669"/>
    <property type="project" value="TreeGrafter"/>
</dbReference>
<dbReference type="GO" id="GO:0009062">
    <property type="term" value="P:fatty acid catabolic process"/>
    <property type="evidence" value="ECO:0007669"/>
    <property type="project" value="TreeGrafter"/>
</dbReference>
<dbReference type="EMBL" id="JACXWA010000079">
    <property type="protein sequence ID" value="MBD3870661.1"/>
    <property type="molecule type" value="Genomic_DNA"/>
</dbReference>
<evidence type="ECO:0000256" key="3">
    <source>
        <dbReference type="PROSITE-ProRule" id="PRU01106"/>
    </source>
</evidence>
<proteinExistence type="inferred from homology"/>
<dbReference type="Proteomes" id="UP000598633">
    <property type="component" value="Unassembled WGS sequence"/>
</dbReference>
<dbReference type="PANTHER" id="PTHR11049:SF24">
    <property type="entry name" value="CYTOSOLIC ACYL COENZYME A THIOESTER HYDROLASE"/>
    <property type="match status" value="1"/>
</dbReference>
<evidence type="ECO:0000313" key="6">
    <source>
        <dbReference type="Proteomes" id="UP000598633"/>
    </source>
</evidence>
<dbReference type="InterPro" id="IPR029069">
    <property type="entry name" value="HotDog_dom_sf"/>
</dbReference>
<keyword evidence="2 3" id="KW-0378">Hydrolase</keyword>
<reference evidence="5 6" key="1">
    <citation type="submission" date="2020-08" db="EMBL/GenBank/DDBJ databases">
        <title>Acidobacteriota in marine sediments use diverse sulfur dissimilation pathways.</title>
        <authorList>
            <person name="Wasmund K."/>
        </authorList>
    </citation>
    <scope>NUCLEOTIDE SEQUENCE [LARGE SCALE GENOMIC DNA]</scope>
    <source>
        <strain evidence="5">MAG AM3-A</strain>
    </source>
</reference>
<dbReference type="PANTHER" id="PTHR11049">
    <property type="entry name" value="ACYL COENZYME A THIOESTER HYDROLASE"/>
    <property type="match status" value="1"/>
</dbReference>
<dbReference type="PROSITE" id="PS51770">
    <property type="entry name" value="HOTDOG_ACOT"/>
    <property type="match status" value="1"/>
</dbReference>
<sequence length="132" mass="14825">MDDSRTQPKTRVLMMPRDTNPAGTIFGGVILSYIDQAGAEEARYQGAERVVTVAMKEVVFLRPVFVGDLVSFYTELVRVGRTSITVRVNVTAARRWDREEDAQVTEAEITYVNIDADHRPTPLKPSNHQDSD</sequence>
<dbReference type="CDD" id="cd03442">
    <property type="entry name" value="BFIT_BACH"/>
    <property type="match status" value="1"/>
</dbReference>
<dbReference type="InterPro" id="IPR033120">
    <property type="entry name" value="HOTDOG_ACOT"/>
</dbReference>
<dbReference type="AlphaFoldDB" id="A0A8J6YBT1"/>
<feature type="domain" description="HotDog ACOT-type" evidence="4">
    <location>
        <begin position="4"/>
        <end position="117"/>
    </location>
</feature>
<comment type="caution">
    <text evidence="5">The sequence shown here is derived from an EMBL/GenBank/DDBJ whole genome shotgun (WGS) entry which is preliminary data.</text>
</comment>
<evidence type="ECO:0000256" key="2">
    <source>
        <dbReference type="ARBA" id="ARBA00022801"/>
    </source>
</evidence>
<dbReference type="Gene3D" id="3.10.129.10">
    <property type="entry name" value="Hotdog Thioesterase"/>
    <property type="match status" value="1"/>
</dbReference>
<dbReference type="InterPro" id="IPR006683">
    <property type="entry name" value="Thioestr_dom"/>
</dbReference>
<gene>
    <name evidence="5" type="ORF">IFJ97_04805</name>
</gene>
<evidence type="ECO:0000313" key="5">
    <source>
        <dbReference type="EMBL" id="MBD3870661.1"/>
    </source>
</evidence>
<name>A0A8J6YBT1_9BACT</name>
<evidence type="ECO:0000259" key="4">
    <source>
        <dbReference type="PROSITE" id="PS51770"/>
    </source>
</evidence>
<accession>A0A8J6YBT1</accession>